<gene>
    <name evidence="2" type="ORF">IAB77_01980</name>
</gene>
<evidence type="ECO:0000256" key="1">
    <source>
        <dbReference type="SAM" id="MobiDB-lite"/>
    </source>
</evidence>
<accession>A0A9D0ZCB2</accession>
<dbReference type="Proteomes" id="UP000824262">
    <property type="component" value="Unassembled WGS sequence"/>
</dbReference>
<feature type="compositionally biased region" description="Basic and acidic residues" evidence="1">
    <location>
        <begin position="33"/>
        <end position="55"/>
    </location>
</feature>
<evidence type="ECO:0000313" key="3">
    <source>
        <dbReference type="Proteomes" id="UP000824262"/>
    </source>
</evidence>
<evidence type="ECO:0000313" key="2">
    <source>
        <dbReference type="EMBL" id="HIQ78012.1"/>
    </source>
</evidence>
<reference evidence="2" key="1">
    <citation type="submission" date="2020-10" db="EMBL/GenBank/DDBJ databases">
        <authorList>
            <person name="Gilroy R."/>
        </authorList>
    </citation>
    <scope>NUCLEOTIDE SEQUENCE</scope>
    <source>
        <strain evidence="2">ChiBcolR7-354</strain>
    </source>
</reference>
<organism evidence="2 3">
    <name type="scientific">Candidatus Scatomorpha intestinavium</name>
    <dbReference type="NCBI Taxonomy" id="2840922"/>
    <lineage>
        <taxon>Bacteria</taxon>
        <taxon>Bacillati</taxon>
        <taxon>Bacillota</taxon>
        <taxon>Clostridia</taxon>
        <taxon>Eubacteriales</taxon>
        <taxon>Candidatus Scatomorpha</taxon>
    </lineage>
</organism>
<name>A0A9D0ZCB2_9FIRM</name>
<comment type="caution">
    <text evidence="2">The sequence shown here is derived from an EMBL/GenBank/DDBJ whole genome shotgun (WGS) entry which is preliminary data.</text>
</comment>
<protein>
    <submittedName>
        <fullName evidence="2">Uncharacterized protein</fullName>
    </submittedName>
</protein>
<feature type="region of interest" description="Disordered" evidence="1">
    <location>
        <begin position="1"/>
        <end position="55"/>
    </location>
</feature>
<dbReference type="EMBL" id="DVGA01000026">
    <property type="protein sequence ID" value="HIQ78012.1"/>
    <property type="molecule type" value="Genomic_DNA"/>
</dbReference>
<proteinExistence type="predicted"/>
<reference evidence="2" key="2">
    <citation type="journal article" date="2021" name="PeerJ">
        <title>Extensive microbial diversity within the chicken gut microbiome revealed by metagenomics and culture.</title>
        <authorList>
            <person name="Gilroy R."/>
            <person name="Ravi A."/>
            <person name="Getino M."/>
            <person name="Pursley I."/>
            <person name="Horton D.L."/>
            <person name="Alikhan N.F."/>
            <person name="Baker D."/>
            <person name="Gharbi K."/>
            <person name="Hall N."/>
            <person name="Watson M."/>
            <person name="Adriaenssens E.M."/>
            <person name="Foster-Nyarko E."/>
            <person name="Jarju S."/>
            <person name="Secka A."/>
            <person name="Antonio M."/>
            <person name="Oren A."/>
            <person name="Chaudhuri R.R."/>
            <person name="La Ragione R."/>
            <person name="Hildebrand F."/>
            <person name="Pallen M.J."/>
        </authorList>
    </citation>
    <scope>NUCLEOTIDE SEQUENCE</scope>
    <source>
        <strain evidence="2">ChiBcolR7-354</strain>
    </source>
</reference>
<sequence length="55" mass="6305">MPKKKKRRQESISLDPEQRLCPQYDSTGMKEFPSGEKHISTGPDVKDNCAESHQM</sequence>
<dbReference type="AlphaFoldDB" id="A0A9D0ZCB2"/>